<reference evidence="3 4" key="3">
    <citation type="journal article" date="2017" name="G3 (Bethesda)">
        <title>Comparative analysis highlights variable genome content of wheat rusts and divergence of the mating loci.</title>
        <authorList>
            <person name="Cuomo C.A."/>
            <person name="Bakkeren G."/>
            <person name="Khalil H.B."/>
            <person name="Panwar V."/>
            <person name="Joly D."/>
            <person name="Linning R."/>
            <person name="Sakthikumar S."/>
            <person name="Song X."/>
            <person name="Adiconis X."/>
            <person name="Fan L."/>
            <person name="Goldberg J.M."/>
            <person name="Levin J.Z."/>
            <person name="Young S."/>
            <person name="Zeng Q."/>
            <person name="Anikster Y."/>
            <person name="Bruce M."/>
            <person name="Wang M."/>
            <person name="Yin C."/>
            <person name="McCallum B."/>
            <person name="Szabo L.J."/>
            <person name="Hulbert S."/>
            <person name="Chen X."/>
            <person name="Fellers J.P."/>
        </authorList>
    </citation>
    <scope>NUCLEOTIDE SEQUENCE</scope>
    <source>
        <strain evidence="4">Isolate 1-1 / race 1 (BBBD)</strain>
        <strain evidence="3">isolate 1-1 / race 1 (BBBD)</strain>
    </source>
</reference>
<accession>A0A180GEH7</accession>
<dbReference type="VEuPathDB" id="FungiDB:PTTG_28094"/>
<proteinExistence type="predicted"/>
<organism evidence="2">
    <name type="scientific">Puccinia triticina (isolate 1-1 / race 1 (BBBD))</name>
    <name type="common">Brown leaf rust fungus</name>
    <dbReference type="NCBI Taxonomy" id="630390"/>
    <lineage>
        <taxon>Eukaryota</taxon>
        <taxon>Fungi</taxon>
        <taxon>Dikarya</taxon>
        <taxon>Basidiomycota</taxon>
        <taxon>Pucciniomycotina</taxon>
        <taxon>Pucciniomycetes</taxon>
        <taxon>Pucciniales</taxon>
        <taxon>Pucciniaceae</taxon>
        <taxon>Puccinia</taxon>
    </lineage>
</organism>
<dbReference type="EnsemblFungi" id="PTTG_28094-t43_1">
    <property type="protein sequence ID" value="PTTG_28094-t43_1-p1"/>
    <property type="gene ID" value="PTTG_28094"/>
</dbReference>
<dbReference type="OrthoDB" id="2507267at2759"/>
<keyword evidence="4" id="KW-1185">Reference proteome</keyword>
<reference evidence="2" key="2">
    <citation type="submission" date="2016-05" db="EMBL/GenBank/DDBJ databases">
        <title>Comparative analysis highlights variable genome content of wheat rusts and divergence of the mating loci.</title>
        <authorList>
            <person name="Cuomo C.A."/>
            <person name="Bakkeren G."/>
            <person name="Szabo L."/>
            <person name="Khalil H."/>
            <person name="Joly D."/>
            <person name="Goldberg J."/>
            <person name="Young S."/>
            <person name="Zeng Q."/>
            <person name="Fellers J."/>
        </authorList>
    </citation>
    <scope>NUCLEOTIDE SEQUENCE [LARGE SCALE GENOMIC DNA]</scope>
    <source>
        <strain evidence="2">1-1 BBBD Race 1</strain>
    </source>
</reference>
<feature type="region of interest" description="Disordered" evidence="1">
    <location>
        <begin position="61"/>
        <end position="103"/>
    </location>
</feature>
<reference evidence="2" key="1">
    <citation type="submission" date="2009-11" db="EMBL/GenBank/DDBJ databases">
        <authorList>
            <consortium name="The Broad Institute Genome Sequencing Platform"/>
            <person name="Ward D."/>
            <person name="Feldgarden M."/>
            <person name="Earl A."/>
            <person name="Young S.K."/>
            <person name="Zeng Q."/>
            <person name="Koehrsen M."/>
            <person name="Alvarado L."/>
            <person name="Berlin A."/>
            <person name="Bochicchio J."/>
            <person name="Borenstein D."/>
            <person name="Chapman S.B."/>
            <person name="Chen Z."/>
            <person name="Engels R."/>
            <person name="Freedman E."/>
            <person name="Gellesch M."/>
            <person name="Goldberg J."/>
            <person name="Griggs A."/>
            <person name="Gujja S."/>
            <person name="Heilman E."/>
            <person name="Heiman D."/>
            <person name="Hepburn T."/>
            <person name="Howarth C."/>
            <person name="Jen D."/>
            <person name="Larson L."/>
            <person name="Lewis B."/>
            <person name="Mehta T."/>
            <person name="Park D."/>
            <person name="Pearson M."/>
            <person name="Roberts A."/>
            <person name="Saif S."/>
            <person name="Shea T."/>
            <person name="Shenoy N."/>
            <person name="Sisk P."/>
            <person name="Stolte C."/>
            <person name="Sykes S."/>
            <person name="Thomson T."/>
            <person name="Walk T."/>
            <person name="White J."/>
            <person name="Yandava C."/>
            <person name="Izard J."/>
            <person name="Baranova O.V."/>
            <person name="Blanton J.M."/>
            <person name="Tanner A.C."/>
            <person name="Dewhirst F.E."/>
            <person name="Haas B."/>
            <person name="Nusbaum C."/>
            <person name="Birren B."/>
        </authorList>
    </citation>
    <scope>NUCLEOTIDE SEQUENCE [LARGE SCALE GENOMIC DNA]</scope>
    <source>
        <strain evidence="2">1-1 BBBD Race 1</strain>
    </source>
</reference>
<evidence type="ECO:0008006" key="5">
    <source>
        <dbReference type="Google" id="ProtNLM"/>
    </source>
</evidence>
<sequence length="295" mass="32510">MGKDQRQGLNCHVELVDYSTYDLVDGDAVGSSLASSAQDDDNMRLSLTDAFEQMLINSKQSLGGSKTAADPPAATSKSGVKPTDPPVVPPKHSSGSATVKLIEPDVVAPPKKKQFELEARKILRGWPDKELPKFGATVNENPTQWLGMMAMVLKDQQAHPAIWHLCASQCLTGQAWQDFYNPVFLAPPEDWAGFKAWLIKFSPLGITNLLVARELKKLKQKPKETAQFFHKRYWVWQTKANSIKFGYAKISSFVRGLTPGLSAKVQEIMAAAAIEGKPMEMCCVLLTAVGHNHLY</sequence>
<evidence type="ECO:0000256" key="1">
    <source>
        <dbReference type="SAM" id="MobiDB-lite"/>
    </source>
</evidence>
<dbReference type="EMBL" id="ADAS02000087">
    <property type="protein sequence ID" value="OAV91090.1"/>
    <property type="molecule type" value="Genomic_DNA"/>
</dbReference>
<dbReference type="AlphaFoldDB" id="A0A180GEH7"/>
<dbReference type="STRING" id="630390.A0A180GEH7"/>
<evidence type="ECO:0000313" key="4">
    <source>
        <dbReference type="Proteomes" id="UP000005240"/>
    </source>
</evidence>
<name>A0A180GEH7_PUCT1</name>
<reference evidence="3" key="4">
    <citation type="submission" date="2025-05" db="UniProtKB">
        <authorList>
            <consortium name="EnsemblFungi"/>
        </authorList>
    </citation>
    <scope>IDENTIFICATION</scope>
    <source>
        <strain evidence="3">isolate 1-1 / race 1 (BBBD)</strain>
    </source>
</reference>
<evidence type="ECO:0000313" key="3">
    <source>
        <dbReference type="EnsemblFungi" id="PTTG_28094-t43_1-p1"/>
    </source>
</evidence>
<protein>
    <recommendedName>
        <fullName evidence="5">Retrotransposon gag domain-containing protein</fullName>
    </recommendedName>
</protein>
<gene>
    <name evidence="2" type="ORF">PTTG_28094</name>
</gene>
<dbReference type="Proteomes" id="UP000005240">
    <property type="component" value="Unassembled WGS sequence"/>
</dbReference>
<evidence type="ECO:0000313" key="2">
    <source>
        <dbReference type="EMBL" id="OAV91090.1"/>
    </source>
</evidence>